<dbReference type="CDD" id="cd05379">
    <property type="entry name" value="CAP_bacterial"/>
    <property type="match status" value="1"/>
</dbReference>
<dbReference type="Gene3D" id="3.40.33.10">
    <property type="entry name" value="CAP"/>
    <property type="match status" value="1"/>
</dbReference>
<feature type="signal peptide" evidence="1">
    <location>
        <begin position="1"/>
        <end position="27"/>
    </location>
</feature>
<reference evidence="4" key="1">
    <citation type="journal article" date="2019" name="Int. J. Syst. Evol. Microbiol.">
        <title>The Global Catalogue of Microorganisms (GCM) 10K type strain sequencing project: providing services to taxonomists for standard genome sequencing and annotation.</title>
        <authorList>
            <consortium name="The Broad Institute Genomics Platform"/>
            <consortium name="The Broad Institute Genome Sequencing Center for Infectious Disease"/>
            <person name="Wu L."/>
            <person name="Ma J."/>
        </authorList>
    </citation>
    <scope>NUCLEOTIDE SEQUENCE [LARGE SCALE GENOMIC DNA]</scope>
    <source>
        <strain evidence="4">JCM 17810</strain>
    </source>
</reference>
<dbReference type="InterPro" id="IPR035940">
    <property type="entry name" value="CAP_sf"/>
</dbReference>
<evidence type="ECO:0000256" key="1">
    <source>
        <dbReference type="SAM" id="SignalP"/>
    </source>
</evidence>
<sequence>MTRLTRPRRLTGPILVTVLGLVCGCTASPEESGEPPTSATPTKERPTVDVATVDLGEYARDLYELTNDVRADEGHRSLEYSDCAEQQAAARAEDLVGTEELEHAPMHGVLEECSASFSAENLVRSVAEPPAVIDAWMNSSGHRENLMSEDATRLGVACTLDDDQILCSQIYLGPADE</sequence>
<dbReference type="PANTHER" id="PTHR31157:SF1">
    <property type="entry name" value="SCP DOMAIN-CONTAINING PROTEIN"/>
    <property type="match status" value="1"/>
</dbReference>
<organism evidence="3 4">
    <name type="scientific">Georgenia halophila</name>
    <dbReference type="NCBI Taxonomy" id="620889"/>
    <lineage>
        <taxon>Bacteria</taxon>
        <taxon>Bacillati</taxon>
        <taxon>Actinomycetota</taxon>
        <taxon>Actinomycetes</taxon>
        <taxon>Micrococcales</taxon>
        <taxon>Bogoriellaceae</taxon>
        <taxon>Georgenia</taxon>
    </lineage>
</organism>
<dbReference type="PANTHER" id="PTHR31157">
    <property type="entry name" value="SCP DOMAIN-CONTAINING PROTEIN"/>
    <property type="match status" value="1"/>
</dbReference>
<dbReference type="Pfam" id="PF00188">
    <property type="entry name" value="CAP"/>
    <property type="match status" value="1"/>
</dbReference>
<keyword evidence="4" id="KW-1185">Reference proteome</keyword>
<dbReference type="RefSeq" id="WP_345214594.1">
    <property type="nucleotide sequence ID" value="NZ_BAABGN010000001.1"/>
</dbReference>
<dbReference type="SUPFAM" id="SSF55797">
    <property type="entry name" value="PR-1-like"/>
    <property type="match status" value="1"/>
</dbReference>
<dbReference type="PROSITE" id="PS51257">
    <property type="entry name" value="PROKAR_LIPOPROTEIN"/>
    <property type="match status" value="1"/>
</dbReference>
<comment type="caution">
    <text evidence="3">The sequence shown here is derived from an EMBL/GenBank/DDBJ whole genome shotgun (WGS) entry which is preliminary data.</text>
</comment>
<feature type="domain" description="SCP" evidence="2">
    <location>
        <begin position="64"/>
        <end position="169"/>
    </location>
</feature>
<proteinExistence type="predicted"/>
<name>A0ABP8KTS3_9MICO</name>
<dbReference type="InterPro" id="IPR014044">
    <property type="entry name" value="CAP_dom"/>
</dbReference>
<feature type="chain" id="PRO_5046574531" description="SCP domain-containing protein" evidence="1">
    <location>
        <begin position="28"/>
        <end position="177"/>
    </location>
</feature>
<accession>A0ABP8KTS3</accession>
<dbReference type="EMBL" id="BAABGN010000001">
    <property type="protein sequence ID" value="GAA4415402.1"/>
    <property type="molecule type" value="Genomic_DNA"/>
</dbReference>
<gene>
    <name evidence="3" type="ORF">GCM10023169_01680</name>
</gene>
<keyword evidence="1" id="KW-0732">Signal</keyword>
<dbReference type="Proteomes" id="UP001500622">
    <property type="component" value="Unassembled WGS sequence"/>
</dbReference>
<evidence type="ECO:0000259" key="2">
    <source>
        <dbReference type="Pfam" id="PF00188"/>
    </source>
</evidence>
<evidence type="ECO:0000313" key="4">
    <source>
        <dbReference type="Proteomes" id="UP001500622"/>
    </source>
</evidence>
<evidence type="ECO:0000313" key="3">
    <source>
        <dbReference type="EMBL" id="GAA4415402.1"/>
    </source>
</evidence>
<protein>
    <recommendedName>
        <fullName evidence="2">SCP domain-containing protein</fullName>
    </recommendedName>
</protein>